<reference evidence="1" key="2">
    <citation type="journal article" date="2024" name="Plant">
        <title>Genomic evolution and insights into agronomic trait innovations of Sesamum species.</title>
        <authorList>
            <person name="Miao H."/>
            <person name="Wang L."/>
            <person name="Qu L."/>
            <person name="Liu H."/>
            <person name="Sun Y."/>
            <person name="Le M."/>
            <person name="Wang Q."/>
            <person name="Wei S."/>
            <person name="Zheng Y."/>
            <person name="Lin W."/>
            <person name="Duan Y."/>
            <person name="Cao H."/>
            <person name="Xiong S."/>
            <person name="Wang X."/>
            <person name="Wei L."/>
            <person name="Li C."/>
            <person name="Ma Q."/>
            <person name="Ju M."/>
            <person name="Zhao R."/>
            <person name="Li G."/>
            <person name="Mu C."/>
            <person name="Tian Q."/>
            <person name="Mei H."/>
            <person name="Zhang T."/>
            <person name="Gao T."/>
            <person name="Zhang H."/>
        </authorList>
    </citation>
    <scope>NUCLEOTIDE SEQUENCE</scope>
    <source>
        <strain evidence="1">G02</strain>
    </source>
</reference>
<dbReference type="EMBL" id="JACGWJ010000024">
    <property type="protein sequence ID" value="KAL0319611.1"/>
    <property type="molecule type" value="Genomic_DNA"/>
</dbReference>
<proteinExistence type="predicted"/>
<dbReference type="AlphaFoldDB" id="A0AAW2LN59"/>
<gene>
    <name evidence="1" type="ORF">Sradi_5222600</name>
</gene>
<sequence length="71" mass="7198">MPPTSTSGGSTLTASVLRIPPPGVVGLVVDPPRRSTSSDTSMEELSPALLGAIHHILSAAILEQVAVLARA</sequence>
<organism evidence="1">
    <name type="scientific">Sesamum radiatum</name>
    <name type="common">Black benniseed</name>
    <dbReference type="NCBI Taxonomy" id="300843"/>
    <lineage>
        <taxon>Eukaryota</taxon>
        <taxon>Viridiplantae</taxon>
        <taxon>Streptophyta</taxon>
        <taxon>Embryophyta</taxon>
        <taxon>Tracheophyta</taxon>
        <taxon>Spermatophyta</taxon>
        <taxon>Magnoliopsida</taxon>
        <taxon>eudicotyledons</taxon>
        <taxon>Gunneridae</taxon>
        <taxon>Pentapetalae</taxon>
        <taxon>asterids</taxon>
        <taxon>lamiids</taxon>
        <taxon>Lamiales</taxon>
        <taxon>Pedaliaceae</taxon>
        <taxon>Sesamum</taxon>
    </lineage>
</organism>
<reference evidence="1" key="1">
    <citation type="submission" date="2020-06" db="EMBL/GenBank/DDBJ databases">
        <authorList>
            <person name="Li T."/>
            <person name="Hu X."/>
            <person name="Zhang T."/>
            <person name="Song X."/>
            <person name="Zhang H."/>
            <person name="Dai N."/>
            <person name="Sheng W."/>
            <person name="Hou X."/>
            <person name="Wei L."/>
        </authorList>
    </citation>
    <scope>NUCLEOTIDE SEQUENCE</scope>
    <source>
        <strain evidence="1">G02</strain>
        <tissue evidence="1">Leaf</tissue>
    </source>
</reference>
<name>A0AAW2LN59_SESRA</name>
<accession>A0AAW2LN59</accession>
<comment type="caution">
    <text evidence="1">The sequence shown here is derived from an EMBL/GenBank/DDBJ whole genome shotgun (WGS) entry which is preliminary data.</text>
</comment>
<evidence type="ECO:0000313" key="1">
    <source>
        <dbReference type="EMBL" id="KAL0319611.1"/>
    </source>
</evidence>
<protein>
    <submittedName>
        <fullName evidence="1">Uncharacterized protein</fullName>
    </submittedName>
</protein>